<feature type="binding site" evidence="6">
    <location>
        <position position="6"/>
    </location>
    <ligand>
        <name>Zn(2+)</name>
        <dbReference type="ChEBI" id="CHEBI:29105"/>
        <note>catalytic</note>
    </ligand>
</feature>
<keyword evidence="3 6" id="KW-0378">Hydrolase</keyword>
<evidence type="ECO:0000256" key="2">
    <source>
        <dbReference type="ARBA" id="ARBA00022723"/>
    </source>
</evidence>
<keyword evidence="5 6" id="KW-0482">Metalloprotease</keyword>
<reference evidence="9 10" key="1">
    <citation type="journal article" date="2019" name="PLoS Biol.">
        <title>Sex chromosomes control vertical transmission of feminizing Wolbachia symbionts in an isopod.</title>
        <authorList>
            <person name="Becking T."/>
            <person name="Chebbi M.A."/>
            <person name="Giraud I."/>
            <person name="Moumen B."/>
            <person name="Laverre T."/>
            <person name="Caubet Y."/>
            <person name="Peccoud J."/>
            <person name="Gilbert C."/>
            <person name="Cordaux R."/>
        </authorList>
    </citation>
    <scope>NUCLEOTIDE SEQUENCE [LARGE SCALE GENOMIC DNA]</scope>
    <source>
        <strain evidence="9">ANa2</strain>
        <tissue evidence="9">Whole body excluding digestive tract and cuticle</tissue>
    </source>
</reference>
<dbReference type="PRINTS" id="PR00480">
    <property type="entry name" value="ASTACIN"/>
</dbReference>
<evidence type="ECO:0000313" key="10">
    <source>
        <dbReference type="Proteomes" id="UP000326759"/>
    </source>
</evidence>
<dbReference type="PROSITE" id="PS51864">
    <property type="entry name" value="ASTACIN"/>
    <property type="match status" value="1"/>
</dbReference>
<gene>
    <name evidence="9" type="ORF">Anas_09712</name>
</gene>
<protein>
    <recommendedName>
        <fullName evidence="7">Metalloendopeptidase</fullName>
        <ecNumber evidence="7">3.4.24.-</ecNumber>
    </recommendedName>
</protein>
<comment type="caution">
    <text evidence="9">The sequence shown here is derived from an EMBL/GenBank/DDBJ whole genome shotgun (WGS) entry which is preliminary data.</text>
</comment>
<dbReference type="OrthoDB" id="291007at2759"/>
<dbReference type="Gene3D" id="3.40.390.10">
    <property type="entry name" value="Collagenase (Catalytic Domain)"/>
    <property type="match status" value="1"/>
</dbReference>
<evidence type="ECO:0000256" key="6">
    <source>
        <dbReference type="PROSITE-ProRule" id="PRU01211"/>
    </source>
</evidence>
<dbReference type="PANTHER" id="PTHR10127:SF780">
    <property type="entry name" value="METALLOENDOPEPTIDASE"/>
    <property type="match status" value="1"/>
</dbReference>
<dbReference type="GO" id="GO:0004222">
    <property type="term" value="F:metalloendopeptidase activity"/>
    <property type="evidence" value="ECO:0007669"/>
    <property type="project" value="UniProtKB-UniRule"/>
</dbReference>
<feature type="active site" evidence="6">
    <location>
        <position position="3"/>
    </location>
</feature>
<evidence type="ECO:0000256" key="7">
    <source>
        <dbReference type="RuleBase" id="RU361183"/>
    </source>
</evidence>
<dbReference type="SUPFAM" id="SSF55486">
    <property type="entry name" value="Metalloproteases ('zincins'), catalytic domain"/>
    <property type="match status" value="1"/>
</dbReference>
<dbReference type="Pfam" id="PF01400">
    <property type="entry name" value="Astacin"/>
    <property type="match status" value="1"/>
</dbReference>
<evidence type="ECO:0000256" key="3">
    <source>
        <dbReference type="ARBA" id="ARBA00022801"/>
    </source>
</evidence>
<keyword evidence="10" id="KW-1185">Reference proteome</keyword>
<feature type="binding site" evidence="6">
    <location>
        <position position="12"/>
    </location>
    <ligand>
        <name>Zn(2+)</name>
        <dbReference type="ChEBI" id="CHEBI:29105"/>
        <note>catalytic</note>
    </ligand>
</feature>
<feature type="binding site" evidence="6">
    <location>
        <position position="2"/>
    </location>
    <ligand>
        <name>Zn(2+)</name>
        <dbReference type="ChEBI" id="CHEBI:29105"/>
        <note>catalytic</note>
    </ligand>
</feature>
<dbReference type="AlphaFoldDB" id="A0A5N5T1G6"/>
<evidence type="ECO:0000256" key="4">
    <source>
        <dbReference type="ARBA" id="ARBA00022833"/>
    </source>
</evidence>
<dbReference type="Proteomes" id="UP000326759">
    <property type="component" value="Unassembled WGS sequence"/>
</dbReference>
<evidence type="ECO:0000313" key="9">
    <source>
        <dbReference type="EMBL" id="KAB7498760.1"/>
    </source>
</evidence>
<sequence>MHELMHSTGFWHEHSRGDRDDYIEVIWTNIRTGMKNNFDKYDWSTIQSLGVEYDLGSIMHYGPYAFAKDRSKPTIIPKRKSEIGQRRNYSVSIFFVRVLYPFNYMFTIAERFEKNEHSL</sequence>
<dbReference type="EMBL" id="SEYY01019023">
    <property type="protein sequence ID" value="KAB7498760.1"/>
    <property type="molecule type" value="Genomic_DNA"/>
</dbReference>
<dbReference type="EC" id="3.4.24.-" evidence="7"/>
<comment type="cofactor">
    <cofactor evidence="6 7">
        <name>Zn(2+)</name>
        <dbReference type="ChEBI" id="CHEBI:29105"/>
    </cofactor>
    <text evidence="6 7">Binds 1 zinc ion per subunit.</text>
</comment>
<organism evidence="9 10">
    <name type="scientific">Armadillidium nasatum</name>
    <dbReference type="NCBI Taxonomy" id="96803"/>
    <lineage>
        <taxon>Eukaryota</taxon>
        <taxon>Metazoa</taxon>
        <taxon>Ecdysozoa</taxon>
        <taxon>Arthropoda</taxon>
        <taxon>Crustacea</taxon>
        <taxon>Multicrustacea</taxon>
        <taxon>Malacostraca</taxon>
        <taxon>Eumalacostraca</taxon>
        <taxon>Peracarida</taxon>
        <taxon>Isopoda</taxon>
        <taxon>Oniscidea</taxon>
        <taxon>Crinocheta</taxon>
        <taxon>Armadillidiidae</taxon>
        <taxon>Armadillidium</taxon>
    </lineage>
</organism>
<dbReference type="InterPro" id="IPR024079">
    <property type="entry name" value="MetalloPept_cat_dom_sf"/>
</dbReference>
<feature type="domain" description="Peptidase M12A" evidence="8">
    <location>
        <begin position="1"/>
        <end position="119"/>
    </location>
</feature>
<proteinExistence type="predicted"/>
<dbReference type="InterPro" id="IPR001506">
    <property type="entry name" value="Peptidase_M12A"/>
</dbReference>
<evidence type="ECO:0000256" key="1">
    <source>
        <dbReference type="ARBA" id="ARBA00022670"/>
    </source>
</evidence>
<keyword evidence="2 6" id="KW-0479">Metal-binding</keyword>
<accession>A0A5N5T1G6</accession>
<dbReference type="GO" id="GO:0006508">
    <property type="term" value="P:proteolysis"/>
    <property type="evidence" value="ECO:0007669"/>
    <property type="project" value="UniProtKB-KW"/>
</dbReference>
<dbReference type="GO" id="GO:0008270">
    <property type="term" value="F:zinc ion binding"/>
    <property type="evidence" value="ECO:0007669"/>
    <property type="project" value="UniProtKB-UniRule"/>
</dbReference>
<dbReference type="PANTHER" id="PTHR10127">
    <property type="entry name" value="DISCOIDIN, CUB, EGF, LAMININ , AND ZINC METALLOPROTEASE DOMAIN CONTAINING"/>
    <property type="match status" value="1"/>
</dbReference>
<keyword evidence="1 6" id="KW-0645">Protease</keyword>
<keyword evidence="4 6" id="KW-0862">Zinc</keyword>
<evidence type="ECO:0000259" key="8">
    <source>
        <dbReference type="PROSITE" id="PS51864"/>
    </source>
</evidence>
<name>A0A5N5T1G6_9CRUS</name>
<comment type="caution">
    <text evidence="6">Lacks conserved residue(s) required for the propagation of feature annotation.</text>
</comment>
<evidence type="ECO:0000256" key="5">
    <source>
        <dbReference type="ARBA" id="ARBA00023049"/>
    </source>
</evidence>